<dbReference type="Gene3D" id="1.10.10.10">
    <property type="entry name" value="Winged helix-like DNA-binding domain superfamily/Winged helix DNA-binding domain"/>
    <property type="match status" value="1"/>
</dbReference>
<dbReference type="Pfam" id="PF00126">
    <property type="entry name" value="HTH_1"/>
    <property type="match status" value="1"/>
</dbReference>
<organism evidence="5 6">
    <name type="scientific">Neobacillus pocheonensis</name>
    <dbReference type="NCBI Taxonomy" id="363869"/>
    <lineage>
        <taxon>Bacteria</taxon>
        <taxon>Bacillati</taxon>
        <taxon>Bacillota</taxon>
        <taxon>Bacilli</taxon>
        <taxon>Bacillales</taxon>
        <taxon>Bacillaceae</taxon>
        <taxon>Neobacillus</taxon>
    </lineage>
</organism>
<evidence type="ECO:0000313" key="6">
    <source>
        <dbReference type="Proteomes" id="UP001523262"/>
    </source>
</evidence>
<keyword evidence="3" id="KW-0804">Transcription</keyword>
<name>A0ABT0WFZ6_9BACI</name>
<reference evidence="5 6" key="1">
    <citation type="submission" date="2022-06" db="EMBL/GenBank/DDBJ databases">
        <authorList>
            <person name="Jeon C.O."/>
        </authorList>
    </citation>
    <scope>NUCLEOTIDE SEQUENCE [LARGE SCALE GENOMIC DNA]</scope>
    <source>
        <strain evidence="5 6">KCTC 13943</strain>
    </source>
</reference>
<dbReference type="PANTHER" id="PTHR30126:SF64">
    <property type="entry name" value="HTH-TYPE TRANSCRIPTIONAL REGULATOR CITR"/>
    <property type="match status" value="1"/>
</dbReference>
<dbReference type="PROSITE" id="PS50931">
    <property type="entry name" value="HTH_LYSR"/>
    <property type="match status" value="1"/>
</dbReference>
<dbReference type="InterPro" id="IPR000847">
    <property type="entry name" value="LysR_HTH_N"/>
</dbReference>
<gene>
    <name evidence="5" type="ORF">NDK43_24795</name>
</gene>
<accession>A0ABT0WFZ6</accession>
<protein>
    <submittedName>
        <fullName evidence="5">LysR family transcriptional regulator</fullName>
    </submittedName>
</protein>
<dbReference type="InterPro" id="IPR036388">
    <property type="entry name" value="WH-like_DNA-bd_sf"/>
</dbReference>
<comment type="similarity">
    <text evidence="1">Belongs to the LysR transcriptional regulatory family.</text>
</comment>
<evidence type="ECO:0000313" key="5">
    <source>
        <dbReference type="EMBL" id="MCM2534965.1"/>
    </source>
</evidence>
<comment type="caution">
    <text evidence="5">The sequence shown here is derived from an EMBL/GenBank/DDBJ whole genome shotgun (WGS) entry which is preliminary data.</text>
</comment>
<keyword evidence="6" id="KW-1185">Reference proteome</keyword>
<evidence type="ECO:0000259" key="4">
    <source>
        <dbReference type="PROSITE" id="PS50931"/>
    </source>
</evidence>
<sequence>MDDEQLLTFITVFELNNYSRTADHLNLTQPAVTARIQKLENELDCKLFYRISLPL</sequence>
<dbReference type="PANTHER" id="PTHR30126">
    <property type="entry name" value="HTH-TYPE TRANSCRIPTIONAL REGULATOR"/>
    <property type="match status" value="1"/>
</dbReference>
<dbReference type="InterPro" id="IPR036390">
    <property type="entry name" value="WH_DNA-bd_sf"/>
</dbReference>
<dbReference type="SUPFAM" id="SSF46785">
    <property type="entry name" value="Winged helix' DNA-binding domain"/>
    <property type="match status" value="1"/>
</dbReference>
<proteinExistence type="inferred from homology"/>
<evidence type="ECO:0000256" key="3">
    <source>
        <dbReference type="ARBA" id="ARBA00023163"/>
    </source>
</evidence>
<feature type="domain" description="HTH lysR-type" evidence="4">
    <location>
        <begin position="1"/>
        <end position="55"/>
    </location>
</feature>
<dbReference type="PRINTS" id="PR00039">
    <property type="entry name" value="HTHLYSR"/>
</dbReference>
<keyword evidence="2" id="KW-0805">Transcription regulation</keyword>
<dbReference type="EMBL" id="JAMQCR010000002">
    <property type="protein sequence ID" value="MCM2534965.1"/>
    <property type="molecule type" value="Genomic_DNA"/>
</dbReference>
<dbReference type="Proteomes" id="UP001523262">
    <property type="component" value="Unassembled WGS sequence"/>
</dbReference>
<evidence type="ECO:0000256" key="2">
    <source>
        <dbReference type="ARBA" id="ARBA00023015"/>
    </source>
</evidence>
<evidence type="ECO:0000256" key="1">
    <source>
        <dbReference type="ARBA" id="ARBA00009437"/>
    </source>
</evidence>